<dbReference type="EMBL" id="CP069105">
    <property type="protein sequence ID" value="QSS55466.1"/>
    <property type="molecule type" value="Genomic_DNA"/>
</dbReference>
<sequence>MYFTNNYLRQLRTLSIKTHIFLDNRPWASSRTSSRILYFFIHISFNIFSFSLKLLKLKLEQRQKHFLVIAI</sequence>
<keyword evidence="1" id="KW-0812">Transmembrane</keyword>
<feature type="transmembrane region" description="Helical" evidence="1">
    <location>
        <begin position="36"/>
        <end position="55"/>
    </location>
</feature>
<accession>A0A8A1LNC5</accession>
<dbReference type="Proteomes" id="UP000663419">
    <property type="component" value="Chromosome 4"/>
</dbReference>
<protein>
    <submittedName>
        <fullName evidence="2">Uncharacterized protein</fullName>
    </submittedName>
</protein>
<evidence type="ECO:0000313" key="3">
    <source>
        <dbReference type="Proteomes" id="UP000663419"/>
    </source>
</evidence>
<reference evidence="2" key="1">
    <citation type="submission" date="2021-01" db="EMBL/GenBank/DDBJ databases">
        <title>Chromosome-level genome assembly of a human fungal pathogen reveals clustering of transcriptionally co-regulated genes.</title>
        <authorList>
            <person name="Voorhies M."/>
            <person name="Cohen S."/>
            <person name="Shea T.P."/>
            <person name="Petrus S."/>
            <person name="Munoz J.F."/>
            <person name="Poplawski S."/>
            <person name="Goldman W.E."/>
            <person name="Michael T."/>
            <person name="Cuomo C.A."/>
            <person name="Sil A."/>
            <person name="Beyhan S."/>
        </authorList>
    </citation>
    <scope>NUCLEOTIDE SEQUENCE</scope>
    <source>
        <strain evidence="2">H88</strain>
    </source>
</reference>
<gene>
    <name evidence="2" type="ORF">I7I53_03348</name>
</gene>
<dbReference type="AlphaFoldDB" id="A0A8A1LNC5"/>
<evidence type="ECO:0000256" key="1">
    <source>
        <dbReference type="SAM" id="Phobius"/>
    </source>
</evidence>
<dbReference type="VEuPathDB" id="FungiDB:I7I53_03348"/>
<evidence type="ECO:0000313" key="2">
    <source>
        <dbReference type="EMBL" id="QSS55466.1"/>
    </source>
</evidence>
<keyword evidence="1" id="KW-1133">Transmembrane helix</keyword>
<proteinExistence type="predicted"/>
<organism evidence="2 3">
    <name type="scientific">Ajellomyces capsulatus (strain H88)</name>
    <name type="common">Darling's disease fungus</name>
    <name type="synonym">Histoplasma capsulatum</name>
    <dbReference type="NCBI Taxonomy" id="544711"/>
    <lineage>
        <taxon>Eukaryota</taxon>
        <taxon>Fungi</taxon>
        <taxon>Dikarya</taxon>
        <taxon>Ascomycota</taxon>
        <taxon>Pezizomycotina</taxon>
        <taxon>Eurotiomycetes</taxon>
        <taxon>Eurotiomycetidae</taxon>
        <taxon>Onygenales</taxon>
        <taxon>Ajellomycetaceae</taxon>
        <taxon>Histoplasma</taxon>
    </lineage>
</organism>
<name>A0A8A1LNC5_AJEC8</name>
<keyword evidence="1" id="KW-0472">Membrane</keyword>